<dbReference type="GeneID" id="109059208"/>
<dbReference type="GO" id="GO:0009617">
    <property type="term" value="P:response to bacterium"/>
    <property type="evidence" value="ECO:0007669"/>
    <property type="project" value="TreeGrafter"/>
</dbReference>
<evidence type="ECO:0000256" key="1">
    <source>
        <dbReference type="ARBA" id="ARBA00004236"/>
    </source>
</evidence>
<dbReference type="Proteomes" id="UP001155660">
    <property type="component" value="Chromosome B19"/>
</dbReference>
<evidence type="ECO:0000256" key="3">
    <source>
        <dbReference type="ARBA" id="ARBA00022729"/>
    </source>
</evidence>
<keyword evidence="8" id="KW-0812">Transmembrane</keyword>
<dbReference type="RefSeq" id="XP_042601996.1">
    <property type="nucleotide sequence ID" value="XM_042746062.1"/>
</dbReference>
<keyword evidence="5 8" id="KW-0472">Membrane</keyword>
<evidence type="ECO:0000259" key="10">
    <source>
        <dbReference type="PROSITE" id="PS50835"/>
    </source>
</evidence>
<organism evidence="11">
    <name type="scientific">Cyprinus carpio</name>
    <name type="common">Common carp</name>
    <dbReference type="NCBI Taxonomy" id="7962"/>
    <lineage>
        <taxon>Eukaryota</taxon>
        <taxon>Metazoa</taxon>
        <taxon>Chordata</taxon>
        <taxon>Craniata</taxon>
        <taxon>Vertebrata</taxon>
        <taxon>Euteleostomi</taxon>
        <taxon>Actinopterygii</taxon>
        <taxon>Neopterygii</taxon>
        <taxon>Teleostei</taxon>
        <taxon>Ostariophysi</taxon>
        <taxon>Cypriniformes</taxon>
        <taxon>Cyprinidae</taxon>
        <taxon>Cyprininae</taxon>
        <taxon>Cyprinus</taxon>
    </lineage>
</organism>
<dbReference type="Pfam" id="PF07686">
    <property type="entry name" value="V-set"/>
    <property type="match status" value="1"/>
</dbReference>
<keyword evidence="7" id="KW-0325">Glycoprotein</keyword>
<sequence>MEKIMLFCVFSYLIVQISSSDVSEHNVTLLRFRLNENITMNCSINDRFTNINEIAWYHQNPESGRLTLLLSAKIWSSLHIQYSQNRRMRVHGDRKSISLDIIGLMESDSGLYFCGITNLIMYFDKPIRLVMEDKLTDREDKVQSVTDLPESTASTVEAMLTERVMMFGGAGLAVFVFFLATVVAGGIIHCYGWQKGWATAKRAGLTD</sequence>
<feature type="signal peptide" evidence="9">
    <location>
        <begin position="1"/>
        <end position="20"/>
    </location>
</feature>
<dbReference type="SMART" id="SM00409">
    <property type="entry name" value="IG"/>
    <property type="match status" value="1"/>
</dbReference>
<name>A0A9Q9XHR1_CYPCA</name>
<dbReference type="GO" id="GO:0005886">
    <property type="term" value="C:plasma membrane"/>
    <property type="evidence" value="ECO:0007669"/>
    <property type="project" value="UniProtKB-SubCell"/>
</dbReference>
<evidence type="ECO:0000256" key="4">
    <source>
        <dbReference type="ARBA" id="ARBA00022859"/>
    </source>
</evidence>
<feature type="domain" description="Ig-like" evidence="10">
    <location>
        <begin position="35"/>
        <end position="118"/>
    </location>
</feature>
<dbReference type="AlphaFoldDB" id="A0A9Q9XHR1"/>
<dbReference type="CDD" id="cd00099">
    <property type="entry name" value="IgV"/>
    <property type="match status" value="1"/>
</dbReference>
<evidence type="ECO:0000256" key="8">
    <source>
        <dbReference type="SAM" id="Phobius"/>
    </source>
</evidence>
<evidence type="ECO:0000256" key="5">
    <source>
        <dbReference type="ARBA" id="ARBA00023136"/>
    </source>
</evidence>
<dbReference type="GO" id="GO:0002376">
    <property type="term" value="P:immune system process"/>
    <property type="evidence" value="ECO:0007669"/>
    <property type="project" value="UniProtKB-KW"/>
</dbReference>
<feature type="transmembrane region" description="Helical" evidence="8">
    <location>
        <begin position="164"/>
        <end position="192"/>
    </location>
</feature>
<evidence type="ECO:0000256" key="9">
    <source>
        <dbReference type="SAM" id="SignalP"/>
    </source>
</evidence>
<accession>A0A9Q9XHR1</accession>
<keyword evidence="2" id="KW-1003">Cell membrane</keyword>
<evidence type="ECO:0000313" key="11">
    <source>
        <dbReference type="RefSeq" id="XP_042601996.1"/>
    </source>
</evidence>
<evidence type="ECO:0000256" key="7">
    <source>
        <dbReference type="ARBA" id="ARBA00023180"/>
    </source>
</evidence>
<evidence type="ECO:0000256" key="2">
    <source>
        <dbReference type="ARBA" id="ARBA00022475"/>
    </source>
</evidence>
<dbReference type="InterPro" id="IPR013106">
    <property type="entry name" value="Ig_V-set"/>
</dbReference>
<protein>
    <submittedName>
        <fullName evidence="11">Uncharacterized protein LOC109059208 isoform X3</fullName>
    </submittedName>
</protein>
<keyword evidence="4" id="KW-0391">Immunity</keyword>
<comment type="subcellular location">
    <subcellularLocation>
        <location evidence="1">Cell membrane</location>
    </subcellularLocation>
</comment>
<keyword evidence="3 9" id="KW-0732">Signal</keyword>
<dbReference type="InterPro" id="IPR003599">
    <property type="entry name" value="Ig_sub"/>
</dbReference>
<keyword evidence="8" id="KW-1133">Transmembrane helix</keyword>
<dbReference type="InterPro" id="IPR052051">
    <property type="entry name" value="TCR_complex_component"/>
</dbReference>
<reference evidence="11" key="1">
    <citation type="submission" date="2025-08" db="UniProtKB">
        <authorList>
            <consortium name="RefSeq"/>
        </authorList>
    </citation>
    <scope>IDENTIFICATION</scope>
    <source>
        <tissue evidence="11">Muscle</tissue>
    </source>
</reference>
<dbReference type="InterPro" id="IPR007110">
    <property type="entry name" value="Ig-like_dom"/>
</dbReference>
<dbReference type="PROSITE" id="PS50835">
    <property type="entry name" value="IG_LIKE"/>
    <property type="match status" value="1"/>
</dbReference>
<gene>
    <name evidence="11" type="primary">LOC109059208</name>
</gene>
<proteinExistence type="predicted"/>
<feature type="chain" id="PRO_5040378336" evidence="9">
    <location>
        <begin position="21"/>
        <end position="207"/>
    </location>
</feature>
<dbReference type="PANTHER" id="PTHR19433">
    <property type="entry name" value="T-CELL RECEPTOR ALPHA CHAIN V REGION-RELATED"/>
    <property type="match status" value="1"/>
</dbReference>
<evidence type="ECO:0000256" key="6">
    <source>
        <dbReference type="ARBA" id="ARBA00023157"/>
    </source>
</evidence>
<keyword evidence="6" id="KW-1015">Disulfide bond</keyword>